<dbReference type="SUPFAM" id="SSF47384">
    <property type="entry name" value="Homodimeric domain of signal transducing histidine kinase"/>
    <property type="match status" value="1"/>
</dbReference>
<dbReference type="InterPro" id="IPR036890">
    <property type="entry name" value="HATPase_C_sf"/>
</dbReference>
<keyword evidence="10 19" id="KW-0418">Kinase</keyword>
<reference evidence="20" key="1">
    <citation type="submission" date="2015-07" db="EMBL/GenBank/DDBJ databases">
        <title>Genome sequencing project for genomic taxonomy and phylogenomics of Bacillus-like bacteria.</title>
        <authorList>
            <person name="Liu B."/>
            <person name="Wang J."/>
            <person name="Zhu Y."/>
            <person name="Liu G."/>
            <person name="Chen Q."/>
            <person name="Chen Z."/>
            <person name="Lan J."/>
            <person name="Che J."/>
            <person name="Ge C."/>
            <person name="Shi H."/>
            <person name="Pan Z."/>
            <person name="Liu X."/>
        </authorList>
    </citation>
    <scope>NUCLEOTIDE SEQUENCE [LARGE SCALE GENOMIC DNA]</scope>
    <source>
        <strain evidence="20">DSM 9887</strain>
    </source>
</reference>
<dbReference type="SMART" id="SM00304">
    <property type="entry name" value="HAMP"/>
    <property type="match status" value="1"/>
</dbReference>
<feature type="domain" description="Histidine kinase" evidence="16">
    <location>
        <begin position="251"/>
        <end position="468"/>
    </location>
</feature>
<reference evidence="19" key="2">
    <citation type="submission" date="2015-07" db="EMBL/GenBank/DDBJ databases">
        <title>MeaNS - Measles Nucleotide Surveillance Program.</title>
        <authorList>
            <person name="Tran T."/>
            <person name="Druce J."/>
        </authorList>
    </citation>
    <scope>NUCLEOTIDE SEQUENCE</scope>
    <source>
        <strain evidence="19">DSM 9887</strain>
    </source>
</reference>
<comment type="caution">
    <text evidence="19">The sequence shown here is derived from an EMBL/GenBank/DDBJ whole genome shotgun (WGS) entry which is preliminary data.</text>
</comment>
<dbReference type="AlphaFoldDB" id="A0A0K9Z0T9"/>
<dbReference type="GO" id="GO:0005886">
    <property type="term" value="C:plasma membrane"/>
    <property type="evidence" value="ECO:0007669"/>
    <property type="project" value="UniProtKB-SubCell"/>
</dbReference>
<dbReference type="Proteomes" id="UP000036834">
    <property type="component" value="Unassembled WGS sequence"/>
</dbReference>
<dbReference type="PRINTS" id="PR00344">
    <property type="entry name" value="BCTRLSENSOR"/>
</dbReference>
<evidence type="ECO:0000256" key="13">
    <source>
        <dbReference type="ARBA" id="ARBA00023012"/>
    </source>
</evidence>
<keyword evidence="7" id="KW-0808">Transferase</keyword>
<dbReference type="InterPro" id="IPR041610">
    <property type="entry name" value="ArlS_N"/>
</dbReference>
<dbReference type="CDD" id="cd06225">
    <property type="entry name" value="HAMP"/>
    <property type="match status" value="1"/>
</dbReference>
<evidence type="ECO:0000256" key="10">
    <source>
        <dbReference type="ARBA" id="ARBA00022777"/>
    </source>
</evidence>
<evidence type="ECO:0000313" key="19">
    <source>
        <dbReference type="EMBL" id="KNB74598.1"/>
    </source>
</evidence>
<accession>A0A0K9Z0T9</accession>
<dbReference type="InterPro" id="IPR003661">
    <property type="entry name" value="HisK_dim/P_dom"/>
</dbReference>
<dbReference type="InterPro" id="IPR003660">
    <property type="entry name" value="HAMP_dom"/>
</dbReference>
<dbReference type="OrthoDB" id="9786919at2"/>
<evidence type="ECO:0000256" key="15">
    <source>
        <dbReference type="SAM" id="Phobius"/>
    </source>
</evidence>
<dbReference type="EMBL" id="BJON01000006">
    <property type="protein sequence ID" value="GED67767.1"/>
    <property type="molecule type" value="Genomic_DNA"/>
</dbReference>
<dbReference type="Proteomes" id="UP000319578">
    <property type="component" value="Unassembled WGS sequence"/>
</dbReference>
<dbReference type="FunFam" id="1.10.287.130:FF:000001">
    <property type="entry name" value="Two-component sensor histidine kinase"/>
    <property type="match status" value="1"/>
</dbReference>
<keyword evidence="6" id="KW-0597">Phosphoprotein</keyword>
<dbReference type="CDD" id="cd00075">
    <property type="entry name" value="HATPase"/>
    <property type="match status" value="1"/>
</dbReference>
<dbReference type="Pfam" id="PF00672">
    <property type="entry name" value="HAMP"/>
    <property type="match status" value="1"/>
</dbReference>
<dbReference type="Pfam" id="PF00512">
    <property type="entry name" value="HisKA"/>
    <property type="match status" value="1"/>
</dbReference>
<keyword evidence="12 15" id="KW-1133">Transmembrane helix</keyword>
<dbReference type="RefSeq" id="WP_049736845.1">
    <property type="nucleotide sequence ID" value="NZ_BJON01000006.1"/>
</dbReference>
<reference evidence="18 21" key="3">
    <citation type="submission" date="2019-06" db="EMBL/GenBank/DDBJ databases">
        <title>Whole genome shotgun sequence of Brevibacillus reuszeri NBRC 15719.</title>
        <authorList>
            <person name="Hosoyama A."/>
            <person name="Uohara A."/>
            <person name="Ohji S."/>
            <person name="Ichikawa N."/>
        </authorList>
    </citation>
    <scope>NUCLEOTIDE SEQUENCE [LARGE SCALE GENOMIC DNA]</scope>
    <source>
        <strain evidence="18 21">NBRC 15719</strain>
    </source>
</reference>
<keyword evidence="21" id="KW-1185">Reference proteome</keyword>
<evidence type="ECO:0000256" key="12">
    <source>
        <dbReference type="ARBA" id="ARBA00022989"/>
    </source>
</evidence>
<dbReference type="Pfam" id="PF02518">
    <property type="entry name" value="HATPase_c"/>
    <property type="match status" value="1"/>
</dbReference>
<dbReference type="Pfam" id="PF18719">
    <property type="entry name" value="ArlS_N"/>
    <property type="match status" value="1"/>
</dbReference>
<dbReference type="PANTHER" id="PTHR45436:SF5">
    <property type="entry name" value="SENSOR HISTIDINE KINASE TRCS"/>
    <property type="match status" value="1"/>
</dbReference>
<dbReference type="Gene3D" id="6.10.340.10">
    <property type="match status" value="1"/>
</dbReference>
<evidence type="ECO:0000256" key="11">
    <source>
        <dbReference type="ARBA" id="ARBA00022840"/>
    </source>
</evidence>
<keyword evidence="8 15" id="KW-0812">Transmembrane</keyword>
<evidence type="ECO:0000313" key="21">
    <source>
        <dbReference type="Proteomes" id="UP000319578"/>
    </source>
</evidence>
<evidence type="ECO:0000256" key="1">
    <source>
        <dbReference type="ARBA" id="ARBA00000085"/>
    </source>
</evidence>
<name>A0A0K9Z0T9_9BACL</name>
<keyword evidence="11" id="KW-0067">ATP-binding</keyword>
<evidence type="ECO:0000256" key="8">
    <source>
        <dbReference type="ARBA" id="ARBA00022692"/>
    </source>
</evidence>
<evidence type="ECO:0000256" key="6">
    <source>
        <dbReference type="ARBA" id="ARBA00022553"/>
    </source>
</evidence>
<feature type="domain" description="HAMP" evidence="17">
    <location>
        <begin position="190"/>
        <end position="243"/>
    </location>
</feature>
<dbReference type="InterPro" id="IPR004358">
    <property type="entry name" value="Sig_transdc_His_kin-like_C"/>
</dbReference>
<evidence type="ECO:0000256" key="9">
    <source>
        <dbReference type="ARBA" id="ARBA00022741"/>
    </source>
</evidence>
<evidence type="ECO:0000259" key="17">
    <source>
        <dbReference type="PROSITE" id="PS50885"/>
    </source>
</evidence>
<proteinExistence type="predicted"/>
<dbReference type="PROSITE" id="PS50885">
    <property type="entry name" value="HAMP"/>
    <property type="match status" value="1"/>
</dbReference>
<evidence type="ECO:0000256" key="4">
    <source>
        <dbReference type="ARBA" id="ARBA00015735"/>
    </source>
</evidence>
<dbReference type="PATRIC" id="fig|54915.3.peg.5688"/>
<dbReference type="SUPFAM" id="SSF55874">
    <property type="entry name" value="ATPase domain of HSP90 chaperone/DNA topoisomerase II/histidine kinase"/>
    <property type="match status" value="1"/>
</dbReference>
<dbReference type="InterPro" id="IPR005467">
    <property type="entry name" value="His_kinase_dom"/>
</dbReference>
<gene>
    <name evidence="18" type="primary">lisK_1</name>
    <name evidence="19" type="ORF">ADS79_02615</name>
    <name evidence="18" type="ORF">BRE01_14690</name>
</gene>
<organism evidence="19 20">
    <name type="scientific">Brevibacillus reuszeri</name>
    <dbReference type="NCBI Taxonomy" id="54915"/>
    <lineage>
        <taxon>Bacteria</taxon>
        <taxon>Bacillati</taxon>
        <taxon>Bacillota</taxon>
        <taxon>Bacilli</taxon>
        <taxon>Bacillales</taxon>
        <taxon>Paenibacillaceae</taxon>
        <taxon>Brevibacillus</taxon>
    </lineage>
</organism>
<keyword evidence="9" id="KW-0547">Nucleotide-binding</keyword>
<dbReference type="InterPro" id="IPR003594">
    <property type="entry name" value="HATPase_dom"/>
</dbReference>
<dbReference type="SMART" id="SM00387">
    <property type="entry name" value="HATPase_c"/>
    <property type="match status" value="1"/>
</dbReference>
<keyword evidence="5" id="KW-1003">Cell membrane</keyword>
<dbReference type="EC" id="2.7.13.3" evidence="3"/>
<dbReference type="GO" id="GO:0000155">
    <property type="term" value="F:phosphorelay sensor kinase activity"/>
    <property type="evidence" value="ECO:0007669"/>
    <property type="project" value="InterPro"/>
</dbReference>
<dbReference type="FunFam" id="3.30.565.10:FF:000006">
    <property type="entry name" value="Sensor histidine kinase WalK"/>
    <property type="match status" value="1"/>
</dbReference>
<dbReference type="InterPro" id="IPR050428">
    <property type="entry name" value="TCS_sensor_his_kinase"/>
</dbReference>
<evidence type="ECO:0000256" key="3">
    <source>
        <dbReference type="ARBA" id="ARBA00012438"/>
    </source>
</evidence>
<protein>
    <recommendedName>
        <fullName evidence="4">Signal transduction histidine-protein kinase ArlS</fullName>
        <ecNumber evidence="3">2.7.13.3</ecNumber>
    </recommendedName>
</protein>
<dbReference type="PROSITE" id="PS50109">
    <property type="entry name" value="HIS_KIN"/>
    <property type="match status" value="1"/>
</dbReference>
<dbReference type="Gene3D" id="3.30.565.10">
    <property type="entry name" value="Histidine kinase-like ATPase, C-terminal domain"/>
    <property type="match status" value="1"/>
</dbReference>
<evidence type="ECO:0000259" key="16">
    <source>
        <dbReference type="PROSITE" id="PS50109"/>
    </source>
</evidence>
<comment type="catalytic activity">
    <reaction evidence="1">
        <text>ATP + protein L-histidine = ADP + protein N-phospho-L-histidine.</text>
        <dbReference type="EC" id="2.7.13.3"/>
    </reaction>
</comment>
<evidence type="ECO:0000313" key="20">
    <source>
        <dbReference type="Proteomes" id="UP000036834"/>
    </source>
</evidence>
<dbReference type="STRING" id="54915.ADS79_02615"/>
<dbReference type="PANTHER" id="PTHR45436">
    <property type="entry name" value="SENSOR HISTIDINE KINASE YKOH"/>
    <property type="match status" value="1"/>
</dbReference>
<dbReference type="EMBL" id="LGIQ01000002">
    <property type="protein sequence ID" value="KNB74598.1"/>
    <property type="molecule type" value="Genomic_DNA"/>
</dbReference>
<dbReference type="CDD" id="cd00082">
    <property type="entry name" value="HisKA"/>
    <property type="match status" value="1"/>
</dbReference>
<sequence length="479" mass="54836">MKRKVISLAQIPIKWRLTIWSAVLLFLVFVAYNTFQYFFIEKWMMRQEEQMIQQTMRDIVNYSLEKELSFKETELADIRGFLERINQKDQLIRILDEDGYPLLVVYDDYQNERLQSVPVTHYDHAVTEYANGNLVMVSGPITIFQFTGTVEIIKNMQSYEQLSDALFQVMAIGCLAAVVISGLGGRLLARQLLKPLQAMNETIRNIKQKGLQERVQFFDNQDEISSLMKMFNKMMDQVERSFKQQSQFVEDASHELRTPLAIIEGHLSLLRRWGKNDPAVLEESLQASIQELTRLKGLVQEMLVLARAEQERQEHDASLSDPDRVIGQMVSNIALLHPAFQLALDVDALEGRSLIVSEEHLEQILLILLDNAVKYSGESKRVEISAVVSEESARISVSDRGVGIPEQDLPYVMDRLYRVDKSRSREQSGHGLGLSIAKRLVEKYGGTIMIHSSKGKGTTVSFVLPLEQESKMLKEEKFF</sequence>
<dbReference type="SMART" id="SM00388">
    <property type="entry name" value="HisKA"/>
    <property type="match status" value="1"/>
</dbReference>
<evidence type="ECO:0000256" key="2">
    <source>
        <dbReference type="ARBA" id="ARBA00004651"/>
    </source>
</evidence>
<evidence type="ECO:0000256" key="14">
    <source>
        <dbReference type="ARBA" id="ARBA00023136"/>
    </source>
</evidence>
<dbReference type="Gene3D" id="1.10.287.130">
    <property type="match status" value="1"/>
</dbReference>
<evidence type="ECO:0000256" key="5">
    <source>
        <dbReference type="ARBA" id="ARBA00022475"/>
    </source>
</evidence>
<keyword evidence="13" id="KW-0902">Two-component regulatory system</keyword>
<dbReference type="GO" id="GO:0005524">
    <property type="term" value="F:ATP binding"/>
    <property type="evidence" value="ECO:0007669"/>
    <property type="project" value="UniProtKB-KW"/>
</dbReference>
<keyword evidence="14 15" id="KW-0472">Membrane</keyword>
<evidence type="ECO:0000256" key="7">
    <source>
        <dbReference type="ARBA" id="ARBA00022679"/>
    </source>
</evidence>
<comment type="subcellular location">
    <subcellularLocation>
        <location evidence="2">Cell membrane</location>
        <topology evidence="2">Multi-pass membrane protein</topology>
    </subcellularLocation>
</comment>
<feature type="transmembrane region" description="Helical" evidence="15">
    <location>
        <begin position="20"/>
        <end position="40"/>
    </location>
</feature>
<dbReference type="InterPro" id="IPR036097">
    <property type="entry name" value="HisK_dim/P_sf"/>
</dbReference>
<dbReference type="SUPFAM" id="SSF158472">
    <property type="entry name" value="HAMP domain-like"/>
    <property type="match status" value="1"/>
</dbReference>
<evidence type="ECO:0000313" key="18">
    <source>
        <dbReference type="EMBL" id="GED67767.1"/>
    </source>
</evidence>